<evidence type="ECO:0000256" key="1">
    <source>
        <dbReference type="ARBA" id="ARBA00022723"/>
    </source>
</evidence>
<dbReference type="InterPro" id="IPR013087">
    <property type="entry name" value="Znf_C2H2_type"/>
</dbReference>
<name>A0A0J6YEL0_COCIT</name>
<dbReference type="InterPro" id="IPR036236">
    <property type="entry name" value="Znf_C2H2_sf"/>
</dbReference>
<keyword evidence="4" id="KW-0862">Zinc</keyword>
<evidence type="ECO:0000256" key="2">
    <source>
        <dbReference type="ARBA" id="ARBA00022737"/>
    </source>
</evidence>
<reference evidence="8" key="1">
    <citation type="journal article" date="2010" name="Genome Res.">
        <title>Population genomic sequencing of Coccidioides fungi reveals recent hybridization and transposon control.</title>
        <authorList>
            <person name="Neafsey D.E."/>
            <person name="Barker B.M."/>
            <person name="Sharpton T.J."/>
            <person name="Stajich J.E."/>
            <person name="Park D.J."/>
            <person name="Whiston E."/>
            <person name="Hung C.-Y."/>
            <person name="McMahan C."/>
            <person name="White J."/>
            <person name="Sykes S."/>
            <person name="Heiman D."/>
            <person name="Young S."/>
            <person name="Zeng Q."/>
            <person name="Abouelleil A."/>
            <person name="Aftuck L."/>
            <person name="Bessette D."/>
            <person name="Brown A."/>
            <person name="FitzGerald M."/>
            <person name="Lui A."/>
            <person name="Macdonald J.P."/>
            <person name="Priest M."/>
            <person name="Orbach M.J."/>
            <person name="Galgiani J.N."/>
            <person name="Kirkland T.N."/>
            <person name="Cole G.T."/>
            <person name="Birren B.W."/>
            <person name="Henn M.R."/>
            <person name="Taylor J.W."/>
            <person name="Rounsley S.D."/>
        </authorList>
    </citation>
    <scope>NUCLEOTIDE SEQUENCE [LARGE SCALE GENOMIC DNA]</scope>
    <source>
        <strain evidence="8">RMSCC 2394</strain>
    </source>
</reference>
<evidence type="ECO:0000259" key="6">
    <source>
        <dbReference type="PROSITE" id="PS50157"/>
    </source>
</evidence>
<dbReference type="AlphaFoldDB" id="A0A0J6YEL0"/>
<evidence type="ECO:0000313" key="7">
    <source>
        <dbReference type="EMBL" id="KMP07086.1"/>
    </source>
</evidence>
<dbReference type="GO" id="GO:0045944">
    <property type="term" value="P:positive regulation of transcription by RNA polymerase II"/>
    <property type="evidence" value="ECO:0007669"/>
    <property type="project" value="UniProtKB-ARBA"/>
</dbReference>
<dbReference type="Proteomes" id="UP000054565">
    <property type="component" value="Unassembled WGS sequence"/>
</dbReference>
<protein>
    <recommendedName>
        <fullName evidence="6">C2H2-type domain-containing protein</fullName>
    </recommendedName>
</protein>
<dbReference type="Gene3D" id="3.30.160.60">
    <property type="entry name" value="Classic Zinc Finger"/>
    <property type="match status" value="2"/>
</dbReference>
<dbReference type="PANTHER" id="PTHR19818:SF159">
    <property type="entry name" value="C2H2-TYPE DOMAIN-CONTAINING PROTEIN"/>
    <property type="match status" value="1"/>
</dbReference>
<evidence type="ECO:0000256" key="5">
    <source>
        <dbReference type="PROSITE-ProRule" id="PRU00042"/>
    </source>
</evidence>
<dbReference type="GO" id="GO:0000978">
    <property type="term" value="F:RNA polymerase II cis-regulatory region sequence-specific DNA binding"/>
    <property type="evidence" value="ECO:0007669"/>
    <property type="project" value="TreeGrafter"/>
</dbReference>
<dbReference type="GO" id="GO:0005634">
    <property type="term" value="C:nucleus"/>
    <property type="evidence" value="ECO:0007669"/>
    <property type="project" value="UniProtKB-ARBA"/>
</dbReference>
<evidence type="ECO:0000313" key="8">
    <source>
        <dbReference type="Proteomes" id="UP000054565"/>
    </source>
</evidence>
<dbReference type="PROSITE" id="PS00028">
    <property type="entry name" value="ZINC_FINGER_C2H2_1"/>
    <property type="match status" value="1"/>
</dbReference>
<sequence>MTSNVQFGTATSQNILLSSMYSTSQETTCSNQYHINQASGISPVNWTSQLGSSQATENLYDDFSFPVHPSIAPAYTVNPSFAGAQSGIWGVYGAAGPDGFANGTVIGGDVPPSYNTSQDIERTEKGQCKALSIASDDLGGVESSASINTLSSKRVPHTEDVQQRGHAKSCNGTFKCGWNGCKYKGTFQRTEDLIRHVRNLHVQANSYPCPVEGCHRSFNRKDNLDMHIRRRHDRNVKGFRVHPRCQK</sequence>
<keyword evidence="1" id="KW-0479">Metal-binding</keyword>
<dbReference type="GO" id="GO:0008270">
    <property type="term" value="F:zinc ion binding"/>
    <property type="evidence" value="ECO:0007669"/>
    <property type="project" value="UniProtKB-KW"/>
</dbReference>
<accession>A0A0J6YEL0</accession>
<dbReference type="EMBL" id="DS028096">
    <property type="protein sequence ID" value="KMP07086.1"/>
    <property type="molecule type" value="Genomic_DNA"/>
</dbReference>
<proteinExistence type="predicted"/>
<feature type="domain" description="C2H2-type" evidence="6">
    <location>
        <begin position="207"/>
        <end position="237"/>
    </location>
</feature>
<dbReference type="STRING" id="404692.A0A0J6YEL0"/>
<dbReference type="SUPFAM" id="SSF57667">
    <property type="entry name" value="beta-beta-alpha zinc fingers"/>
    <property type="match status" value="1"/>
</dbReference>
<gene>
    <name evidence="7" type="ORF">CIRG_06767</name>
</gene>
<dbReference type="SMART" id="SM00355">
    <property type="entry name" value="ZnF_C2H2"/>
    <property type="match status" value="2"/>
</dbReference>
<evidence type="ECO:0000256" key="4">
    <source>
        <dbReference type="ARBA" id="ARBA00022833"/>
    </source>
</evidence>
<dbReference type="InterPro" id="IPR050329">
    <property type="entry name" value="GLI_C2H2-zinc-finger"/>
</dbReference>
<organism evidence="7 8">
    <name type="scientific">Coccidioides immitis RMSCC 2394</name>
    <dbReference type="NCBI Taxonomy" id="404692"/>
    <lineage>
        <taxon>Eukaryota</taxon>
        <taxon>Fungi</taxon>
        <taxon>Dikarya</taxon>
        <taxon>Ascomycota</taxon>
        <taxon>Pezizomycotina</taxon>
        <taxon>Eurotiomycetes</taxon>
        <taxon>Eurotiomycetidae</taxon>
        <taxon>Onygenales</taxon>
        <taxon>Onygenaceae</taxon>
        <taxon>Coccidioides</taxon>
    </lineage>
</organism>
<dbReference type="PROSITE" id="PS50157">
    <property type="entry name" value="ZINC_FINGER_C2H2_2"/>
    <property type="match status" value="1"/>
</dbReference>
<keyword evidence="3 5" id="KW-0863">Zinc-finger</keyword>
<dbReference type="PANTHER" id="PTHR19818">
    <property type="entry name" value="ZINC FINGER PROTEIN ZIC AND GLI"/>
    <property type="match status" value="1"/>
</dbReference>
<evidence type="ECO:0000256" key="3">
    <source>
        <dbReference type="ARBA" id="ARBA00022771"/>
    </source>
</evidence>
<keyword evidence="2" id="KW-0677">Repeat</keyword>
<dbReference type="GO" id="GO:0000981">
    <property type="term" value="F:DNA-binding transcription factor activity, RNA polymerase II-specific"/>
    <property type="evidence" value="ECO:0007669"/>
    <property type="project" value="TreeGrafter"/>
</dbReference>